<evidence type="ECO:0000256" key="5">
    <source>
        <dbReference type="ARBA" id="ARBA00022840"/>
    </source>
</evidence>
<evidence type="ECO:0000256" key="4">
    <source>
        <dbReference type="ARBA" id="ARBA00022777"/>
    </source>
</evidence>
<protein>
    <recommendedName>
        <fullName evidence="1">non-specific protein-tyrosine kinase</fullName>
        <ecNumber evidence="1">2.7.10.2</ecNumber>
    </recommendedName>
</protein>
<dbReference type="PRINTS" id="PR00401">
    <property type="entry name" value="SH2DOMAIN"/>
</dbReference>
<dbReference type="InterPro" id="IPR011009">
    <property type="entry name" value="Kinase-like_dom_sf"/>
</dbReference>
<keyword evidence="9" id="KW-0727">SH2 domain</keyword>
<dbReference type="InterPro" id="IPR017441">
    <property type="entry name" value="Protein_kinase_ATP_BS"/>
</dbReference>
<evidence type="ECO:0000256" key="9">
    <source>
        <dbReference type="PROSITE-ProRule" id="PRU00191"/>
    </source>
</evidence>
<dbReference type="Gene3D" id="3.30.200.20">
    <property type="entry name" value="Phosphorylase Kinase, domain 1"/>
    <property type="match status" value="1"/>
</dbReference>
<dbReference type="GeneID" id="101860738"/>
<dbReference type="InterPro" id="IPR008266">
    <property type="entry name" value="Tyr_kinase_AS"/>
</dbReference>
<dbReference type="GO" id="GO:0016301">
    <property type="term" value="F:kinase activity"/>
    <property type="evidence" value="ECO:0007669"/>
    <property type="project" value="UniProtKB-KW"/>
</dbReference>
<dbReference type="Pfam" id="PF00017">
    <property type="entry name" value="SH2"/>
    <property type="match status" value="2"/>
</dbReference>
<name>A0ABM0JQA3_APLCA</name>
<feature type="domain" description="SH2" evidence="12">
    <location>
        <begin position="36"/>
        <end position="133"/>
    </location>
</feature>
<dbReference type="InterPro" id="IPR000980">
    <property type="entry name" value="SH2"/>
</dbReference>
<dbReference type="Gene3D" id="1.10.510.10">
    <property type="entry name" value="Transferase(Phosphotransferase) domain 1"/>
    <property type="match status" value="1"/>
</dbReference>
<evidence type="ECO:0000256" key="10">
    <source>
        <dbReference type="PROSITE-ProRule" id="PRU10141"/>
    </source>
</evidence>
<dbReference type="InterPro" id="IPR020635">
    <property type="entry name" value="Tyr_kinase_cat_dom"/>
</dbReference>
<evidence type="ECO:0000259" key="12">
    <source>
        <dbReference type="PROSITE" id="PS50001"/>
    </source>
</evidence>
<evidence type="ECO:0000256" key="1">
    <source>
        <dbReference type="ARBA" id="ARBA00011903"/>
    </source>
</evidence>
<dbReference type="SUPFAM" id="SSF56112">
    <property type="entry name" value="Protein kinase-like (PK-like)"/>
    <property type="match status" value="1"/>
</dbReference>
<dbReference type="PROSITE" id="PS00107">
    <property type="entry name" value="PROTEIN_KINASE_ATP"/>
    <property type="match status" value="1"/>
</dbReference>
<evidence type="ECO:0000256" key="3">
    <source>
        <dbReference type="ARBA" id="ARBA00022741"/>
    </source>
</evidence>
<keyword evidence="6" id="KW-0391">Immunity</keyword>
<dbReference type="InterPro" id="IPR050198">
    <property type="entry name" value="Non-receptor_tyrosine_kinases"/>
</dbReference>
<dbReference type="InterPro" id="IPR036860">
    <property type="entry name" value="SH2_dom_sf"/>
</dbReference>
<reference evidence="15" key="1">
    <citation type="submission" date="2025-08" db="UniProtKB">
        <authorList>
            <consortium name="RefSeq"/>
        </authorList>
    </citation>
    <scope>IDENTIFICATION</scope>
</reference>
<feature type="domain" description="SH2" evidence="12">
    <location>
        <begin position="187"/>
        <end position="278"/>
    </location>
</feature>
<evidence type="ECO:0000313" key="14">
    <source>
        <dbReference type="Proteomes" id="UP000694888"/>
    </source>
</evidence>
<proteinExistence type="predicted"/>
<keyword evidence="2" id="KW-0808">Transferase</keyword>
<dbReference type="PIRSF" id="PIRSF000604">
    <property type="entry name" value="TyrPK_SYK"/>
    <property type="match status" value="1"/>
</dbReference>
<keyword evidence="7" id="KW-0829">Tyrosine-protein kinase</keyword>
<dbReference type="InterPro" id="IPR012234">
    <property type="entry name" value="Tyr_kinase_non-rcpt_SYK/ZAP70"/>
</dbReference>
<gene>
    <name evidence="15" type="primary">LOC101860738</name>
</gene>
<feature type="domain" description="Protein kinase" evidence="13">
    <location>
        <begin position="405"/>
        <end position="657"/>
    </location>
</feature>
<dbReference type="PANTHER" id="PTHR24418">
    <property type="entry name" value="TYROSINE-PROTEIN KINASE"/>
    <property type="match status" value="1"/>
</dbReference>
<dbReference type="PROSITE" id="PS00109">
    <property type="entry name" value="PROTEIN_KINASE_TYR"/>
    <property type="match status" value="1"/>
</dbReference>
<evidence type="ECO:0000313" key="15">
    <source>
        <dbReference type="RefSeq" id="XP_005099019.1"/>
    </source>
</evidence>
<dbReference type="InterPro" id="IPR000719">
    <property type="entry name" value="Prot_kinase_dom"/>
</dbReference>
<dbReference type="SMART" id="SM00219">
    <property type="entry name" value="TyrKc"/>
    <property type="match status" value="1"/>
</dbReference>
<dbReference type="Gene3D" id="3.30.505.10">
    <property type="entry name" value="SH2 domain"/>
    <property type="match status" value="2"/>
</dbReference>
<keyword evidence="14" id="KW-1185">Reference proteome</keyword>
<keyword evidence="3 10" id="KW-0547">Nucleotide-binding</keyword>
<evidence type="ECO:0000256" key="8">
    <source>
        <dbReference type="ARBA" id="ARBA00051245"/>
    </source>
</evidence>
<evidence type="ECO:0000256" key="7">
    <source>
        <dbReference type="ARBA" id="ARBA00023137"/>
    </source>
</evidence>
<accession>A0ABM0JQA3</accession>
<evidence type="ECO:0000256" key="2">
    <source>
        <dbReference type="ARBA" id="ARBA00022679"/>
    </source>
</evidence>
<dbReference type="InterPro" id="IPR001245">
    <property type="entry name" value="Ser-Thr/Tyr_kinase_cat_dom"/>
</dbReference>
<evidence type="ECO:0000256" key="6">
    <source>
        <dbReference type="ARBA" id="ARBA00022859"/>
    </source>
</evidence>
<dbReference type="SMART" id="SM00252">
    <property type="entry name" value="SH2"/>
    <property type="match status" value="2"/>
</dbReference>
<dbReference type="PROSITE" id="PS50011">
    <property type="entry name" value="PROTEIN_KINASE_DOM"/>
    <property type="match status" value="1"/>
</dbReference>
<dbReference type="Proteomes" id="UP000694888">
    <property type="component" value="Unplaced"/>
</dbReference>
<sequence>MFKKASKLFSRTDKDKENSSKEVSEAEVLGVYIEPFFYGRITRQEAEDVLKVNGNADGLYLLRESFTPMGNFSLSISHNGEAIHYAILKQIDGKFQISDGVAFSDPVSLIEHYRSSKKGFLTVPKTPCLRIPPQEAIACRGLSYTELHSRMKTAAQKMNANIAKAFGPLREPLLVHVLKTIHKDMPWFHGEISRDEGNKRLEMDGHKDGKFLIRSRADGQSFALTMSHEFNLRHYCILVSDGETYSIENGNKFQALTILVDHYHNKRDGLPCKLEMPVPNPDTRHRVWKEYQQLSTDLTQKPGHKPDQPGSKKPLRPVPPIPLDDCFPVSPSTPTENGACFIAPGSSPSLERPPPHKCWEDEEELEDQDSTQFRSLTVEEAEEQEKIYSDIRLDVMNRGLNPDQVTLSENLGSGQFGEVKKGVCRLMGKDIRVAVKTLKNNDREAESEIMKEAELMKKLDHPHIVRMIGVCKSNSLMLVLELAELGPLKKYLERHKEMRTWHLLELATQICDGMRYLEQHDVVHRDLATRNVLLLTEHFAKISDFGMSRMVDSSEYYLAHVPGKWPLMWYAPECLYYHKFDTKSDVWSFGVTLWEIMSFGARPYAHKKPPQILAFLEEGHRMAKPKDCDDRIYNIMLSCWHFQKEKRPTFAELHPKLNKLFSDFQEH</sequence>
<organism evidence="14 15">
    <name type="scientific">Aplysia californica</name>
    <name type="common">California sea hare</name>
    <dbReference type="NCBI Taxonomy" id="6500"/>
    <lineage>
        <taxon>Eukaryota</taxon>
        <taxon>Metazoa</taxon>
        <taxon>Spiralia</taxon>
        <taxon>Lophotrochozoa</taxon>
        <taxon>Mollusca</taxon>
        <taxon>Gastropoda</taxon>
        <taxon>Heterobranchia</taxon>
        <taxon>Euthyneura</taxon>
        <taxon>Tectipleura</taxon>
        <taxon>Aplysiida</taxon>
        <taxon>Aplysioidea</taxon>
        <taxon>Aplysiidae</taxon>
        <taxon>Aplysia</taxon>
    </lineage>
</organism>
<keyword evidence="4 15" id="KW-0418">Kinase</keyword>
<feature type="region of interest" description="Disordered" evidence="11">
    <location>
        <begin position="296"/>
        <end position="320"/>
    </location>
</feature>
<dbReference type="PRINTS" id="PR00109">
    <property type="entry name" value="TYRKINASE"/>
</dbReference>
<comment type="catalytic activity">
    <reaction evidence="8">
        <text>L-tyrosyl-[protein] + ATP = O-phospho-L-tyrosyl-[protein] + ADP + H(+)</text>
        <dbReference type="Rhea" id="RHEA:10596"/>
        <dbReference type="Rhea" id="RHEA-COMP:10136"/>
        <dbReference type="Rhea" id="RHEA-COMP:20101"/>
        <dbReference type="ChEBI" id="CHEBI:15378"/>
        <dbReference type="ChEBI" id="CHEBI:30616"/>
        <dbReference type="ChEBI" id="CHEBI:46858"/>
        <dbReference type="ChEBI" id="CHEBI:61978"/>
        <dbReference type="ChEBI" id="CHEBI:456216"/>
        <dbReference type="EC" id="2.7.10.2"/>
    </reaction>
</comment>
<dbReference type="EC" id="2.7.10.2" evidence="1"/>
<keyword evidence="5 10" id="KW-0067">ATP-binding</keyword>
<dbReference type="RefSeq" id="XP_005099019.1">
    <property type="nucleotide sequence ID" value="XM_005098962.3"/>
</dbReference>
<feature type="binding site" evidence="10">
    <location>
        <position position="436"/>
    </location>
    <ligand>
        <name>ATP</name>
        <dbReference type="ChEBI" id="CHEBI:30616"/>
    </ligand>
</feature>
<dbReference type="SUPFAM" id="SSF55550">
    <property type="entry name" value="SH2 domain"/>
    <property type="match status" value="2"/>
</dbReference>
<dbReference type="PROSITE" id="PS50001">
    <property type="entry name" value="SH2"/>
    <property type="match status" value="2"/>
</dbReference>
<evidence type="ECO:0000256" key="11">
    <source>
        <dbReference type="SAM" id="MobiDB-lite"/>
    </source>
</evidence>
<evidence type="ECO:0000259" key="13">
    <source>
        <dbReference type="PROSITE" id="PS50011"/>
    </source>
</evidence>
<dbReference type="Pfam" id="PF07714">
    <property type="entry name" value="PK_Tyr_Ser-Thr"/>
    <property type="match status" value="1"/>
</dbReference>